<dbReference type="EMBL" id="LUCM01010783">
    <property type="protein sequence ID" value="KAA0184990.1"/>
    <property type="molecule type" value="Genomic_DNA"/>
</dbReference>
<dbReference type="Proteomes" id="UP000728185">
    <property type="component" value="Unassembled WGS sequence"/>
</dbReference>
<protein>
    <submittedName>
        <fullName evidence="1">Uncharacterized protein</fullName>
    </submittedName>
</protein>
<gene>
    <name evidence="1" type="ORF">FBUS_00263</name>
</gene>
<keyword evidence="2" id="KW-1185">Reference proteome</keyword>
<comment type="caution">
    <text evidence="1">The sequence shown here is derived from an EMBL/GenBank/DDBJ whole genome shotgun (WGS) entry which is preliminary data.</text>
</comment>
<proteinExistence type="predicted"/>
<reference evidence="1" key="1">
    <citation type="submission" date="2019-05" db="EMBL/GenBank/DDBJ databases">
        <title>Annotation for the trematode Fasciolopsis buski.</title>
        <authorList>
            <person name="Choi Y.-J."/>
        </authorList>
    </citation>
    <scope>NUCLEOTIDE SEQUENCE</scope>
    <source>
        <strain evidence="1">HT</strain>
        <tissue evidence="1">Whole worm</tissue>
    </source>
</reference>
<dbReference type="OrthoDB" id="10441246at2759"/>
<name>A0A8E0VEH1_9TREM</name>
<sequence length="98" mass="10746">MARTGTEAHTKLDSELCSSIYNGLKTDILLSSSVLSCQISRVGTEKVETALDFDGNILQKNKLTVRDSAVLSRIKTAVLSYTPSAYYYYGSVTRMNGK</sequence>
<organism evidence="1 2">
    <name type="scientific">Fasciolopsis buskii</name>
    <dbReference type="NCBI Taxonomy" id="27845"/>
    <lineage>
        <taxon>Eukaryota</taxon>
        <taxon>Metazoa</taxon>
        <taxon>Spiralia</taxon>
        <taxon>Lophotrochozoa</taxon>
        <taxon>Platyhelminthes</taxon>
        <taxon>Trematoda</taxon>
        <taxon>Digenea</taxon>
        <taxon>Plagiorchiida</taxon>
        <taxon>Echinostomata</taxon>
        <taxon>Echinostomatoidea</taxon>
        <taxon>Fasciolidae</taxon>
        <taxon>Fasciolopsis</taxon>
    </lineage>
</organism>
<evidence type="ECO:0000313" key="1">
    <source>
        <dbReference type="EMBL" id="KAA0184990.1"/>
    </source>
</evidence>
<dbReference type="AlphaFoldDB" id="A0A8E0VEH1"/>
<accession>A0A8E0VEH1</accession>
<evidence type="ECO:0000313" key="2">
    <source>
        <dbReference type="Proteomes" id="UP000728185"/>
    </source>
</evidence>